<dbReference type="STRING" id="864069.MicloDRAFT_00030610"/>
<evidence type="ECO:0000313" key="2">
    <source>
        <dbReference type="Proteomes" id="UP000003947"/>
    </source>
</evidence>
<dbReference type="HOGENOM" id="CLU_114898_0_0_5"/>
<protein>
    <submittedName>
        <fullName evidence="1">Uncharacterized protein</fullName>
    </submittedName>
</protein>
<dbReference type="AlphaFoldDB" id="I4YRC0"/>
<evidence type="ECO:0000313" key="1">
    <source>
        <dbReference type="EMBL" id="EIM26512.1"/>
    </source>
</evidence>
<accession>I4YRC0</accession>
<proteinExistence type="predicted"/>
<organism evidence="1 2">
    <name type="scientific">Microvirga lotononidis</name>
    <dbReference type="NCBI Taxonomy" id="864069"/>
    <lineage>
        <taxon>Bacteria</taxon>
        <taxon>Pseudomonadati</taxon>
        <taxon>Pseudomonadota</taxon>
        <taxon>Alphaproteobacteria</taxon>
        <taxon>Hyphomicrobiales</taxon>
        <taxon>Methylobacteriaceae</taxon>
        <taxon>Microvirga</taxon>
    </lineage>
</organism>
<dbReference type="eggNOG" id="ENOG50318CA">
    <property type="taxonomic scope" value="Bacteria"/>
</dbReference>
<dbReference type="RefSeq" id="WP_009762563.1">
    <property type="nucleotide sequence ID" value="NZ_CP141050.1"/>
</dbReference>
<dbReference type="EMBL" id="JH660645">
    <property type="protein sequence ID" value="EIM26512.1"/>
    <property type="molecule type" value="Genomic_DNA"/>
</dbReference>
<dbReference type="PATRIC" id="fig|864069.3.peg.3323"/>
<name>I4YRC0_9HYPH</name>
<dbReference type="Proteomes" id="UP000003947">
    <property type="component" value="Unassembled WGS sequence"/>
</dbReference>
<keyword evidence="2" id="KW-1185">Reference proteome</keyword>
<dbReference type="OrthoDB" id="510867at2"/>
<gene>
    <name evidence="1" type="ORF">MicloDRAFT_00030610</name>
</gene>
<reference evidence="1 2" key="1">
    <citation type="submission" date="2012-02" db="EMBL/GenBank/DDBJ databases">
        <title>Improved High-Quality Draft sequence of Microvirga sp. WSM3557.</title>
        <authorList>
            <consortium name="US DOE Joint Genome Institute"/>
            <person name="Lucas S."/>
            <person name="Han J."/>
            <person name="Lapidus A."/>
            <person name="Cheng J.-F."/>
            <person name="Goodwin L."/>
            <person name="Pitluck S."/>
            <person name="Peters L."/>
            <person name="Zhang X."/>
            <person name="Detter J.C."/>
            <person name="Han C."/>
            <person name="Tapia R."/>
            <person name="Land M."/>
            <person name="Hauser L."/>
            <person name="Kyrpides N."/>
            <person name="Ivanova N."/>
            <person name="Pagani I."/>
            <person name="Brau L."/>
            <person name="Yates R."/>
            <person name="O'Hara G."/>
            <person name="Rui T."/>
            <person name="Howieson J."/>
            <person name="Reeve W."/>
            <person name="Woyke T."/>
        </authorList>
    </citation>
    <scope>NUCLEOTIDE SEQUENCE [LARGE SCALE GENOMIC DNA]</scope>
    <source>
        <strain evidence="1 2">WSM3557</strain>
    </source>
</reference>
<sequence>MTASTNMPSFATHYYLGSRCPFLNLSDLSEAELVRVLSELNRQGASGSSKRIFGRRYMELRRLTETKLRRLFIEVGGQPERHAPHYLILGQSEWFKGLSPDTRELRIPLSQLPTHVTSATYPDSFTAMAYGPQFSLPYEPKPYHEKAFRLEELPALVQEYGLPSDVDEHGYDGYSQRPFEKYIEIQVWSDAPLRSFLEGR</sequence>